<dbReference type="EMBL" id="JBHSIS010000006">
    <property type="protein sequence ID" value="MFC4854264.1"/>
    <property type="molecule type" value="Genomic_DNA"/>
</dbReference>
<dbReference type="Proteomes" id="UP001595859">
    <property type="component" value="Unassembled WGS sequence"/>
</dbReference>
<dbReference type="SUPFAM" id="SSF52091">
    <property type="entry name" value="SpoIIaa-like"/>
    <property type="match status" value="1"/>
</dbReference>
<evidence type="ECO:0000256" key="1">
    <source>
        <dbReference type="ARBA" id="ARBA00009013"/>
    </source>
</evidence>
<dbReference type="InterPro" id="IPR058548">
    <property type="entry name" value="MlaB-like_STAS"/>
</dbReference>
<sequence>MSLAITVHGSNVRLAGTVDVQTAPALRAELTELINAAIQGTELRVDLGAVSLVDSSGLSALVGAHRLAEAKDTRLLLTDLPRHVARMLNITGLDELLYLA</sequence>
<dbReference type="Pfam" id="PF13466">
    <property type="entry name" value="STAS_2"/>
    <property type="match status" value="1"/>
</dbReference>
<dbReference type="PROSITE" id="PS50801">
    <property type="entry name" value="STAS"/>
    <property type="match status" value="1"/>
</dbReference>
<organism evidence="4 5">
    <name type="scientific">Actinophytocola glycyrrhizae</name>
    <dbReference type="NCBI Taxonomy" id="2044873"/>
    <lineage>
        <taxon>Bacteria</taxon>
        <taxon>Bacillati</taxon>
        <taxon>Actinomycetota</taxon>
        <taxon>Actinomycetes</taxon>
        <taxon>Pseudonocardiales</taxon>
        <taxon>Pseudonocardiaceae</taxon>
    </lineage>
</organism>
<proteinExistence type="inferred from homology"/>
<feature type="domain" description="STAS" evidence="3">
    <location>
        <begin position="12"/>
        <end position="100"/>
    </location>
</feature>
<reference evidence="5" key="1">
    <citation type="journal article" date="2019" name="Int. J. Syst. Evol. Microbiol.">
        <title>The Global Catalogue of Microorganisms (GCM) 10K type strain sequencing project: providing services to taxonomists for standard genome sequencing and annotation.</title>
        <authorList>
            <consortium name="The Broad Institute Genomics Platform"/>
            <consortium name="The Broad Institute Genome Sequencing Center for Infectious Disease"/>
            <person name="Wu L."/>
            <person name="Ma J."/>
        </authorList>
    </citation>
    <scope>NUCLEOTIDE SEQUENCE [LARGE SCALE GENOMIC DNA]</scope>
    <source>
        <strain evidence="5">ZS-22-S1</strain>
    </source>
</reference>
<evidence type="ECO:0000256" key="2">
    <source>
        <dbReference type="RuleBase" id="RU003749"/>
    </source>
</evidence>
<dbReference type="RefSeq" id="WP_378056211.1">
    <property type="nucleotide sequence ID" value="NZ_JBHSIS010000006.1"/>
</dbReference>
<name>A0ABV9S006_9PSEU</name>
<dbReference type="InterPro" id="IPR002645">
    <property type="entry name" value="STAS_dom"/>
</dbReference>
<evidence type="ECO:0000313" key="5">
    <source>
        <dbReference type="Proteomes" id="UP001595859"/>
    </source>
</evidence>
<accession>A0ABV9S006</accession>
<dbReference type="InterPro" id="IPR036513">
    <property type="entry name" value="STAS_dom_sf"/>
</dbReference>
<dbReference type="InterPro" id="IPR003658">
    <property type="entry name" value="Anti-sigma_ant"/>
</dbReference>
<gene>
    <name evidence="4" type="ORF">ACFPCV_12190</name>
</gene>
<comment type="similarity">
    <text evidence="1 2">Belongs to the anti-sigma-factor antagonist family.</text>
</comment>
<evidence type="ECO:0000313" key="4">
    <source>
        <dbReference type="EMBL" id="MFC4854264.1"/>
    </source>
</evidence>
<dbReference type="CDD" id="cd07043">
    <property type="entry name" value="STAS_anti-anti-sigma_factors"/>
    <property type="match status" value="1"/>
</dbReference>
<keyword evidence="5" id="KW-1185">Reference proteome</keyword>
<dbReference type="PANTHER" id="PTHR33495:SF2">
    <property type="entry name" value="ANTI-SIGMA FACTOR ANTAGONIST TM_1081-RELATED"/>
    <property type="match status" value="1"/>
</dbReference>
<dbReference type="PANTHER" id="PTHR33495">
    <property type="entry name" value="ANTI-SIGMA FACTOR ANTAGONIST TM_1081-RELATED-RELATED"/>
    <property type="match status" value="1"/>
</dbReference>
<protein>
    <recommendedName>
        <fullName evidence="2">Anti-sigma factor antagonist</fullName>
    </recommendedName>
</protein>
<dbReference type="NCBIfam" id="TIGR00377">
    <property type="entry name" value="ant_ant_sig"/>
    <property type="match status" value="1"/>
</dbReference>
<comment type="caution">
    <text evidence="4">The sequence shown here is derived from an EMBL/GenBank/DDBJ whole genome shotgun (WGS) entry which is preliminary data.</text>
</comment>
<evidence type="ECO:0000259" key="3">
    <source>
        <dbReference type="PROSITE" id="PS50801"/>
    </source>
</evidence>
<dbReference type="Gene3D" id="3.30.750.24">
    <property type="entry name" value="STAS domain"/>
    <property type="match status" value="1"/>
</dbReference>